<dbReference type="GO" id="GO:0003677">
    <property type="term" value="F:DNA binding"/>
    <property type="evidence" value="ECO:0007669"/>
    <property type="project" value="InterPro"/>
</dbReference>
<reference evidence="2 3" key="1">
    <citation type="submission" date="2016-03" db="EMBL/GenBank/DDBJ databases">
        <title>Deep-sea bacteria in the southern Pacific.</title>
        <authorList>
            <person name="Tang K."/>
        </authorList>
    </citation>
    <scope>NUCLEOTIDE SEQUENCE [LARGE SCALE GENOMIC DNA]</scope>
    <source>
        <strain evidence="2 3">JLT2016</strain>
    </source>
</reference>
<dbReference type="AlphaFoldDB" id="A0A1U7D0S9"/>
<sequence>MEMTQDELGTKLGVDGQTIARYEKGVTQISGPADRLVRVQVIRHFIPEEKLRQLLQQAEDAVERDSFDNDLPARFRENHGEWEEVCHT</sequence>
<dbReference type="SUPFAM" id="SSF47413">
    <property type="entry name" value="lambda repressor-like DNA-binding domains"/>
    <property type="match status" value="1"/>
</dbReference>
<feature type="domain" description="HTH cro/C1-type" evidence="1">
    <location>
        <begin position="3"/>
        <end position="30"/>
    </location>
</feature>
<evidence type="ECO:0000313" key="3">
    <source>
        <dbReference type="Proteomes" id="UP000186559"/>
    </source>
</evidence>
<evidence type="ECO:0000313" key="2">
    <source>
        <dbReference type="EMBL" id="APX21686.1"/>
    </source>
</evidence>
<proteinExistence type="predicted"/>
<dbReference type="PROSITE" id="PS50943">
    <property type="entry name" value="HTH_CROC1"/>
    <property type="match status" value="1"/>
</dbReference>
<keyword evidence="3" id="KW-1185">Reference proteome</keyword>
<dbReference type="EMBL" id="CP014796">
    <property type="protein sequence ID" value="APX21686.1"/>
    <property type="molecule type" value="Genomic_DNA"/>
</dbReference>
<evidence type="ECO:0000259" key="1">
    <source>
        <dbReference type="PROSITE" id="PS50943"/>
    </source>
</evidence>
<dbReference type="KEGG" id="tpro:Ga0080559_TMP890"/>
<dbReference type="InterPro" id="IPR010982">
    <property type="entry name" value="Lambda_DNA-bd_dom_sf"/>
</dbReference>
<dbReference type="InterPro" id="IPR001387">
    <property type="entry name" value="Cro/C1-type_HTH"/>
</dbReference>
<protein>
    <submittedName>
        <fullName evidence="2">Helix-turn-helix protein</fullName>
    </submittedName>
</protein>
<accession>A0A1U7D0S9</accession>
<organism evidence="2 3">
    <name type="scientific">Salipiger profundus</name>
    <dbReference type="NCBI Taxonomy" id="1229727"/>
    <lineage>
        <taxon>Bacteria</taxon>
        <taxon>Pseudomonadati</taxon>
        <taxon>Pseudomonadota</taxon>
        <taxon>Alphaproteobacteria</taxon>
        <taxon>Rhodobacterales</taxon>
        <taxon>Roseobacteraceae</taxon>
        <taxon>Salipiger</taxon>
    </lineage>
</organism>
<dbReference type="Gene3D" id="1.10.260.40">
    <property type="entry name" value="lambda repressor-like DNA-binding domains"/>
    <property type="match status" value="1"/>
</dbReference>
<gene>
    <name evidence="2" type="ORF">Ga0080559_TMP890</name>
</gene>
<dbReference type="Pfam" id="PF01381">
    <property type="entry name" value="HTH_3"/>
    <property type="match status" value="1"/>
</dbReference>
<dbReference type="CDD" id="cd00093">
    <property type="entry name" value="HTH_XRE"/>
    <property type="match status" value="1"/>
</dbReference>
<dbReference type="Proteomes" id="UP000186559">
    <property type="component" value="Chromosome"/>
</dbReference>
<name>A0A1U7D0S9_9RHOB</name>